<evidence type="ECO:0008006" key="3">
    <source>
        <dbReference type="Google" id="ProtNLM"/>
    </source>
</evidence>
<comment type="caution">
    <text evidence="1">The sequence shown here is derived from an EMBL/GenBank/DDBJ whole genome shotgun (WGS) entry which is preliminary data.</text>
</comment>
<sequence length="241" mass="23726">MPVVSVAVCPHPPLLVPGVAGAAAGELTALRDACAEAVGVLRGCDRVVLVGGAPRTGWWPAAARPTLAPYGWESPLPSARVLAPPAPVDDDTLPLVDDGTLPLSLTVGAWLLGRSDPAARCHAAGVAPGGGAGAGRAIGALAGAVGLLVLGDGSACRGEKAPGYADPRAEAYDAHLAALLGGADTAGIAALDPELAAALLVAGHAPWQALAAAAPGPWQGTLHHHAAPYGVAYLVASWRPA</sequence>
<gene>
    <name evidence="1" type="ORF">GCM10010124_20010</name>
</gene>
<reference evidence="1" key="1">
    <citation type="journal article" date="2014" name="Int. J. Syst. Evol. Microbiol.">
        <title>Complete genome sequence of Corynebacterium casei LMG S-19264T (=DSM 44701T), isolated from a smear-ripened cheese.</title>
        <authorList>
            <consortium name="US DOE Joint Genome Institute (JGI-PGF)"/>
            <person name="Walter F."/>
            <person name="Albersmeier A."/>
            <person name="Kalinowski J."/>
            <person name="Ruckert C."/>
        </authorList>
    </citation>
    <scope>NUCLEOTIDE SEQUENCE</scope>
    <source>
        <strain evidence="1">JCM 3091</strain>
    </source>
</reference>
<proteinExistence type="predicted"/>
<dbReference type="EMBL" id="BMQC01000006">
    <property type="protein sequence ID" value="GGK27440.1"/>
    <property type="molecule type" value="Genomic_DNA"/>
</dbReference>
<protein>
    <recommendedName>
        <fullName evidence="3">Extradiol ring-cleavage dioxygenase class III enzyme subunit B domain-containing protein</fullName>
    </recommendedName>
</protein>
<dbReference type="RefSeq" id="WP_373290248.1">
    <property type="nucleotide sequence ID" value="NZ_BMQC01000006.1"/>
</dbReference>
<accession>A0A8J3BKE2</accession>
<keyword evidence="2" id="KW-1185">Reference proteome</keyword>
<dbReference type="Gene3D" id="3.40.830.10">
    <property type="entry name" value="LigB-like"/>
    <property type="match status" value="1"/>
</dbReference>
<evidence type="ECO:0000313" key="1">
    <source>
        <dbReference type="EMBL" id="GGK27440.1"/>
    </source>
</evidence>
<name>A0A8J3BKE2_9ACTN</name>
<reference evidence="1" key="2">
    <citation type="submission" date="2020-09" db="EMBL/GenBank/DDBJ databases">
        <authorList>
            <person name="Sun Q."/>
            <person name="Ohkuma M."/>
        </authorList>
    </citation>
    <scope>NUCLEOTIDE SEQUENCE</scope>
    <source>
        <strain evidence="1">JCM 3091</strain>
    </source>
</reference>
<evidence type="ECO:0000313" key="2">
    <source>
        <dbReference type="Proteomes" id="UP000662200"/>
    </source>
</evidence>
<dbReference type="AlphaFoldDB" id="A0A8J3BKE2"/>
<dbReference type="Proteomes" id="UP000662200">
    <property type="component" value="Unassembled WGS sequence"/>
</dbReference>
<organism evidence="1 2">
    <name type="scientific">Pilimelia terevasa</name>
    <dbReference type="NCBI Taxonomy" id="53372"/>
    <lineage>
        <taxon>Bacteria</taxon>
        <taxon>Bacillati</taxon>
        <taxon>Actinomycetota</taxon>
        <taxon>Actinomycetes</taxon>
        <taxon>Micromonosporales</taxon>
        <taxon>Micromonosporaceae</taxon>
        <taxon>Pilimelia</taxon>
    </lineage>
</organism>